<dbReference type="GO" id="GO:0042128">
    <property type="term" value="P:nitrate assimilation"/>
    <property type="evidence" value="ECO:0007669"/>
    <property type="project" value="UniProtKB-KW"/>
</dbReference>
<organism evidence="3 4">
    <name type="scientific">Aliidiomarina haloalkalitolerans</name>
    <dbReference type="NCBI Taxonomy" id="859059"/>
    <lineage>
        <taxon>Bacteria</taxon>
        <taxon>Pseudomonadati</taxon>
        <taxon>Pseudomonadota</taxon>
        <taxon>Gammaproteobacteria</taxon>
        <taxon>Alteromonadales</taxon>
        <taxon>Idiomarinaceae</taxon>
        <taxon>Aliidiomarina</taxon>
    </lineage>
</organism>
<dbReference type="Pfam" id="PF02613">
    <property type="entry name" value="Nitrate_red_del"/>
    <property type="match status" value="1"/>
</dbReference>
<dbReference type="EMBL" id="PIPI01000002">
    <property type="protein sequence ID" value="RUO20734.1"/>
    <property type="molecule type" value="Genomic_DNA"/>
</dbReference>
<dbReference type="Proteomes" id="UP000288212">
    <property type="component" value="Unassembled WGS sequence"/>
</dbReference>
<dbReference type="AlphaFoldDB" id="A0A432VW59"/>
<keyword evidence="4" id="KW-1185">Reference proteome</keyword>
<keyword evidence="1" id="KW-0534">Nitrate assimilation</keyword>
<dbReference type="SUPFAM" id="SSF89155">
    <property type="entry name" value="TorD-like"/>
    <property type="match status" value="1"/>
</dbReference>
<evidence type="ECO:0000313" key="3">
    <source>
        <dbReference type="EMBL" id="RUO20734.1"/>
    </source>
</evidence>
<name>A0A432VW59_9GAMM</name>
<dbReference type="GO" id="GO:0016530">
    <property type="term" value="F:metallochaperone activity"/>
    <property type="evidence" value="ECO:0007669"/>
    <property type="project" value="TreeGrafter"/>
</dbReference>
<protein>
    <submittedName>
        <fullName evidence="3">Nitrate reductase molybdenum cofactor assembly chaperone</fullName>
    </submittedName>
</protein>
<dbReference type="RefSeq" id="WP_126791923.1">
    <property type="nucleotide sequence ID" value="NZ_PIPI01000002.1"/>
</dbReference>
<feature type="compositionally biased region" description="Polar residues" evidence="2">
    <location>
        <begin position="203"/>
        <end position="217"/>
    </location>
</feature>
<dbReference type="OrthoDB" id="8478585at2"/>
<reference evidence="3 4" key="1">
    <citation type="journal article" date="2011" name="Front. Microbiol.">
        <title>Genomic signatures of strain selection and enhancement in Bacillus atrophaeus var. globigii, a historical biowarfare simulant.</title>
        <authorList>
            <person name="Gibbons H.S."/>
            <person name="Broomall S.M."/>
            <person name="McNew L.A."/>
            <person name="Daligault H."/>
            <person name="Chapman C."/>
            <person name="Bruce D."/>
            <person name="Karavis M."/>
            <person name="Krepps M."/>
            <person name="McGregor P.A."/>
            <person name="Hong C."/>
            <person name="Park K.H."/>
            <person name="Akmal A."/>
            <person name="Feldman A."/>
            <person name="Lin J.S."/>
            <person name="Chang W.E."/>
            <person name="Higgs B.W."/>
            <person name="Demirev P."/>
            <person name="Lindquist J."/>
            <person name="Liem A."/>
            <person name="Fochler E."/>
            <person name="Read T.D."/>
            <person name="Tapia R."/>
            <person name="Johnson S."/>
            <person name="Bishop-Lilly K.A."/>
            <person name="Detter C."/>
            <person name="Han C."/>
            <person name="Sozhamannan S."/>
            <person name="Rosenzweig C.N."/>
            <person name="Skowronski E.W."/>
        </authorList>
    </citation>
    <scope>NUCLEOTIDE SEQUENCE [LARGE SCALE GENOMIC DNA]</scope>
    <source>
        <strain evidence="3 4">AK5</strain>
    </source>
</reference>
<dbReference type="GO" id="GO:0051131">
    <property type="term" value="P:chaperone-mediated protein complex assembly"/>
    <property type="evidence" value="ECO:0007669"/>
    <property type="project" value="InterPro"/>
</dbReference>
<dbReference type="InterPro" id="IPR020945">
    <property type="entry name" value="DMSO/NO3_reduct_chaperone"/>
</dbReference>
<gene>
    <name evidence="3" type="primary">narJ</name>
    <name evidence="3" type="ORF">CWE06_05370</name>
</gene>
<dbReference type="PANTHER" id="PTHR43680">
    <property type="entry name" value="NITRATE REDUCTASE MOLYBDENUM COFACTOR ASSEMBLY CHAPERONE"/>
    <property type="match status" value="1"/>
</dbReference>
<sequence length="245" mass="27476">MQIARVLSLLLDYPHDGLLAAQADIDAIIADSPLSAERKQALAAFVQRRFAGQLMDWQSEYDGLFERGRSLSLLLFEHVHGESRDRGQAMVNLMNQYKEAGLEIGVRELPDYIPLYLEFLSTQGEENLRLGLEEVAHILALLAARLEQRDSDYAAVMHALLELSGVSVDLGDVREQIANEKRDDTKEELDKVWEEEMVKFGPDSQSDGCSSGVNKPSETQRKDQYVPINWADITDAAQTEAQRGN</sequence>
<dbReference type="PANTHER" id="PTHR43680:SF2">
    <property type="entry name" value="NITRATE REDUCTASE MOLYBDENUM COFACTOR ASSEMBLY CHAPERONE NARJ"/>
    <property type="match status" value="1"/>
</dbReference>
<feature type="region of interest" description="Disordered" evidence="2">
    <location>
        <begin position="200"/>
        <end position="228"/>
    </location>
</feature>
<evidence type="ECO:0000313" key="4">
    <source>
        <dbReference type="Proteomes" id="UP000288212"/>
    </source>
</evidence>
<dbReference type="GO" id="GO:0051082">
    <property type="term" value="F:unfolded protein binding"/>
    <property type="evidence" value="ECO:0007669"/>
    <property type="project" value="InterPro"/>
</dbReference>
<evidence type="ECO:0000256" key="1">
    <source>
        <dbReference type="ARBA" id="ARBA00023063"/>
    </source>
</evidence>
<proteinExistence type="predicted"/>
<dbReference type="InterPro" id="IPR036411">
    <property type="entry name" value="TorD-like_sf"/>
</dbReference>
<comment type="caution">
    <text evidence="3">The sequence shown here is derived from an EMBL/GenBank/DDBJ whole genome shotgun (WGS) entry which is preliminary data.</text>
</comment>
<evidence type="ECO:0000256" key="2">
    <source>
        <dbReference type="SAM" id="MobiDB-lite"/>
    </source>
</evidence>
<dbReference type="InterPro" id="IPR003765">
    <property type="entry name" value="NO3_reductase_chaperone_NarJ"/>
</dbReference>
<accession>A0A432VW59</accession>
<dbReference type="Gene3D" id="1.10.3480.10">
    <property type="entry name" value="TorD-like"/>
    <property type="match status" value="1"/>
</dbReference>
<dbReference type="NCBIfam" id="TIGR00684">
    <property type="entry name" value="narJ"/>
    <property type="match status" value="1"/>
</dbReference>